<feature type="binding site" evidence="19">
    <location>
        <position position="285"/>
    </location>
    <ligand>
        <name>Zn(2+)</name>
        <dbReference type="ChEBI" id="CHEBI:29105"/>
        <label>1</label>
    </ligand>
</feature>
<dbReference type="Pfam" id="PF04116">
    <property type="entry name" value="FA_hydroxylase"/>
    <property type="match status" value="1"/>
</dbReference>
<comment type="similarity">
    <text evidence="4 18">Belongs to the sterol desaturase family. SCS7 subfamily.</text>
</comment>
<keyword evidence="8 18" id="KW-0479">Metal-binding</keyword>
<evidence type="ECO:0000256" key="13">
    <source>
        <dbReference type="ARBA" id="ARBA00023002"/>
    </source>
</evidence>
<feature type="binding site" description="axial binding residue" evidence="20">
    <location>
        <position position="49"/>
    </location>
    <ligand>
        <name>heme</name>
        <dbReference type="ChEBI" id="CHEBI:30413"/>
    </ligand>
    <ligandPart>
        <name>Fe</name>
        <dbReference type="ChEBI" id="CHEBI:18248"/>
    </ligandPart>
</feature>
<dbReference type="PANTHER" id="PTHR12863:SF1">
    <property type="entry name" value="FATTY ACID 2-HYDROXYLASE"/>
    <property type="match status" value="1"/>
</dbReference>
<dbReference type="OMA" id="HFVHHDQ"/>
<feature type="binding site" evidence="19">
    <location>
        <position position="306"/>
    </location>
    <ligand>
        <name>Zn(2+)</name>
        <dbReference type="ChEBI" id="CHEBI:29105"/>
        <label>1</label>
    </ligand>
</feature>
<comment type="function">
    <text evidence="18">Catalyzes stereospecific hydroxylation of free fatty acids at the C-2 position to produce (R)-2-hydroxy fatty acids, which are building blocks of sphingolipids and glycosphingolipids common in neural tissue and epidermis. Plays an essential role in the synthesis of galactosphingolipids of the myelin sheath. Responsible for the synthesis of sphingolipids and glycosphingolipids involved in the formation of epidermal lamellar bodies critical for skin permeability barrier. Participates in the synthesis of glycosphingolipids and a fraction of type II wax diesters in sebaceous gland, specifically regulating hair follicle homeostasis. Involved in the synthesis of sphingolipids of plasma membrane rafts, controlling lipid raft mobility and trafficking of raft-associated proteins.</text>
</comment>
<dbReference type="InterPro" id="IPR006694">
    <property type="entry name" value="Fatty_acid_hydroxylase"/>
</dbReference>
<dbReference type="InterPro" id="IPR018506">
    <property type="entry name" value="Cyt_B5_heme-BS"/>
</dbReference>
<evidence type="ECO:0000256" key="12">
    <source>
        <dbReference type="ARBA" id="ARBA00022989"/>
    </source>
</evidence>
<feature type="binding site" evidence="19">
    <location>
        <position position="230"/>
    </location>
    <ligand>
        <name>Zn(2+)</name>
        <dbReference type="ChEBI" id="CHEBI:29105"/>
        <label>1</label>
    </ligand>
</feature>
<evidence type="ECO:0000256" key="17">
    <source>
        <dbReference type="ARBA" id="ARBA00023160"/>
    </source>
</evidence>
<evidence type="ECO:0000256" key="9">
    <source>
        <dbReference type="ARBA" id="ARBA00022824"/>
    </source>
</evidence>
<keyword evidence="16 18" id="KW-0472">Membrane</keyword>
<dbReference type="GO" id="GO:0005789">
    <property type="term" value="C:endoplasmic reticulum membrane"/>
    <property type="evidence" value="ECO:0007669"/>
    <property type="project" value="UniProtKB-SubCell"/>
</dbReference>
<proteinExistence type="inferred from homology"/>
<evidence type="ECO:0000256" key="8">
    <source>
        <dbReference type="ARBA" id="ARBA00022723"/>
    </source>
</evidence>
<evidence type="ECO:0000256" key="6">
    <source>
        <dbReference type="ARBA" id="ARBA00022617"/>
    </source>
</evidence>
<feature type="binding site" evidence="19">
    <location>
        <position position="208"/>
    </location>
    <ligand>
        <name>Zn(2+)</name>
        <dbReference type="ChEBI" id="CHEBI:29105"/>
        <label>1</label>
    </ligand>
</feature>
<dbReference type="PROSITE" id="PS00191">
    <property type="entry name" value="CYTOCHROME_B5_1"/>
    <property type="match status" value="1"/>
</dbReference>
<evidence type="ECO:0000256" key="19">
    <source>
        <dbReference type="PIRSR" id="PIRSR005149-1"/>
    </source>
</evidence>
<keyword evidence="6 20" id="KW-0349">Heme</keyword>
<dbReference type="PIRSF" id="PIRSF005149">
    <property type="entry name" value="IPC-B_HD"/>
    <property type="match status" value="1"/>
</dbReference>
<evidence type="ECO:0000256" key="5">
    <source>
        <dbReference type="ARBA" id="ARBA00022516"/>
    </source>
</evidence>
<keyword evidence="12 21" id="KW-1133">Transmembrane helix</keyword>
<accession>A0A7S4L1B0</accession>
<comment type="pathway">
    <text evidence="3">Lipid metabolism.</text>
</comment>
<feature type="binding site" evidence="19">
    <location>
        <position position="231"/>
    </location>
    <ligand>
        <name>Zn(2+)</name>
        <dbReference type="ChEBI" id="CHEBI:29105"/>
        <label>1</label>
    </ligand>
</feature>
<evidence type="ECO:0000256" key="7">
    <source>
        <dbReference type="ARBA" id="ARBA00022692"/>
    </source>
</evidence>
<evidence type="ECO:0000256" key="11">
    <source>
        <dbReference type="ARBA" id="ARBA00022833"/>
    </source>
</evidence>
<feature type="domain" description="Cytochrome b5 heme-binding" evidence="22">
    <location>
        <begin position="14"/>
        <end position="93"/>
    </location>
</feature>
<name>A0A7S4L1B0_GUITH</name>
<evidence type="ECO:0000259" key="22">
    <source>
        <dbReference type="PROSITE" id="PS50255"/>
    </source>
</evidence>
<feature type="binding site" evidence="19">
    <location>
        <position position="227"/>
    </location>
    <ligand>
        <name>Zn(2+)</name>
        <dbReference type="ChEBI" id="CHEBI:29105"/>
        <label>1</label>
    </ligand>
</feature>
<keyword evidence="14 18" id="KW-0408">Iron</keyword>
<feature type="transmembrane region" description="Helical" evidence="21">
    <location>
        <begin position="156"/>
        <end position="175"/>
    </location>
</feature>
<evidence type="ECO:0000256" key="3">
    <source>
        <dbReference type="ARBA" id="ARBA00005189"/>
    </source>
</evidence>
<dbReference type="EC" id="1.-.-.-" evidence="18"/>
<dbReference type="InterPro" id="IPR036400">
    <property type="entry name" value="Cyt_B5-like_heme/steroid_sf"/>
</dbReference>
<protein>
    <recommendedName>
        <fullName evidence="18">Fatty acid 2-hydroxylase</fullName>
        <ecNumber evidence="18">1.-.-.-</ecNumber>
    </recommendedName>
</protein>
<dbReference type="PANTHER" id="PTHR12863">
    <property type="entry name" value="FATTY ACID HYDROXYLASE"/>
    <property type="match status" value="1"/>
</dbReference>
<evidence type="ECO:0000256" key="16">
    <source>
        <dbReference type="ARBA" id="ARBA00023136"/>
    </source>
</evidence>
<dbReference type="Pfam" id="PF00173">
    <property type="entry name" value="Cyt-b5"/>
    <property type="match status" value="1"/>
</dbReference>
<feature type="binding site" evidence="19">
    <location>
        <position position="289"/>
    </location>
    <ligand>
        <name>Zn(2+)</name>
        <dbReference type="ChEBI" id="CHEBI:29105"/>
        <label>1</label>
    </ligand>
</feature>
<feature type="binding site" evidence="19">
    <location>
        <position position="309"/>
    </location>
    <ligand>
        <name>Zn(2+)</name>
        <dbReference type="ChEBI" id="CHEBI:29105"/>
        <label>1</label>
    </ligand>
</feature>
<evidence type="ECO:0000256" key="2">
    <source>
        <dbReference type="ARBA" id="ARBA00004991"/>
    </source>
</evidence>
<keyword evidence="7 21" id="KW-0812">Transmembrane</keyword>
<comment type="cofactor">
    <cofactor evidence="20">
        <name>Fe cation</name>
        <dbReference type="ChEBI" id="CHEBI:24875"/>
    </cofactor>
</comment>
<dbReference type="GO" id="GO:0080132">
    <property type="term" value="F:fatty acid 2-hydroxylase activity"/>
    <property type="evidence" value="ECO:0007669"/>
    <property type="project" value="InterPro"/>
</dbReference>
<evidence type="ECO:0000256" key="14">
    <source>
        <dbReference type="ARBA" id="ARBA00023004"/>
    </source>
</evidence>
<dbReference type="PRINTS" id="PR00363">
    <property type="entry name" value="CYTOCHROMEB5"/>
</dbReference>
<comment type="pathway">
    <text evidence="2">Sphingolipid metabolism.</text>
</comment>
<keyword evidence="17 18" id="KW-0275">Fatty acid biosynthesis</keyword>
<feature type="binding site" evidence="19">
    <location>
        <position position="310"/>
    </location>
    <ligand>
        <name>Zn(2+)</name>
        <dbReference type="ChEBI" id="CHEBI:29105"/>
        <label>1</label>
    </ligand>
</feature>
<keyword evidence="11 19" id="KW-0862">Zinc</keyword>
<evidence type="ECO:0000256" key="18">
    <source>
        <dbReference type="PIRNR" id="PIRNR005149"/>
    </source>
</evidence>
<keyword evidence="10 18" id="KW-0276">Fatty acid metabolism</keyword>
<evidence type="ECO:0000256" key="1">
    <source>
        <dbReference type="ARBA" id="ARBA00004477"/>
    </source>
</evidence>
<feature type="binding site" evidence="19">
    <location>
        <position position="203"/>
    </location>
    <ligand>
        <name>Zn(2+)</name>
        <dbReference type="ChEBI" id="CHEBI:29105"/>
        <label>1</label>
    </ligand>
</feature>
<evidence type="ECO:0000256" key="10">
    <source>
        <dbReference type="ARBA" id="ARBA00022832"/>
    </source>
</evidence>
<evidence type="ECO:0000256" key="4">
    <source>
        <dbReference type="ARBA" id="ARBA00005747"/>
    </source>
</evidence>
<keyword evidence="15 18" id="KW-0443">Lipid metabolism</keyword>
<gene>
    <name evidence="23" type="ORF">GTHE00462_LOCUS21951</name>
</gene>
<evidence type="ECO:0000256" key="20">
    <source>
        <dbReference type="PIRSR" id="PIRSR005149-50"/>
    </source>
</evidence>
<evidence type="ECO:0000313" key="23">
    <source>
        <dbReference type="EMBL" id="CAE2312011.1"/>
    </source>
</evidence>
<organism evidence="23">
    <name type="scientific">Guillardia theta</name>
    <name type="common">Cryptophyte</name>
    <name type="synonym">Cryptomonas phi</name>
    <dbReference type="NCBI Taxonomy" id="55529"/>
    <lineage>
        <taxon>Eukaryota</taxon>
        <taxon>Cryptophyceae</taxon>
        <taxon>Pyrenomonadales</taxon>
        <taxon>Geminigeraceae</taxon>
        <taxon>Guillardia</taxon>
    </lineage>
</organism>
<feature type="binding site" description="axial binding residue" evidence="20">
    <location>
        <position position="76"/>
    </location>
    <ligand>
        <name>heme</name>
        <dbReference type="ChEBI" id="CHEBI:30413"/>
    </ligand>
    <ligandPart>
        <name>Fe</name>
        <dbReference type="ChEBI" id="CHEBI:18248"/>
    </ligandPart>
</feature>
<dbReference type="InterPro" id="IPR014430">
    <property type="entry name" value="Scs7"/>
</dbReference>
<dbReference type="AlphaFoldDB" id="A0A7S4L1B0"/>
<dbReference type="InterPro" id="IPR001199">
    <property type="entry name" value="Cyt_B5-like_heme/steroid-bd"/>
</dbReference>
<sequence length="344" mass="39429">MPPLGVDEPNGEPLKVFEWSEIKKHDKENDAWVVKDGEVFDVSKFLKEHPGGSTIVLPHLGTDITEVFSNDDVHVHSKAAHSMMQRYRIGILSGAKRKAAPQHQGMKALDFSKPIIMQIGHLGNNYNDFIHRPQVLDEPARFFESDFLEIFSRTPWYVVPLVWLPVITGMVLLSLKMGLTPLGAGLIFLGGLFTWTLIEYVLHRFLFHLDEWVQFNYWAITLHFLIHGVHHLLPMDPMRLVFPPILTFILLLGFYNLFRVFLDTPEAVSFTAGGLLGYVGYDLTHYYLHHSGTPFLSHFSSMKSYHLAHHYKNPLLGYGITSKLWDYVFDTMLPVEDKPKEKSS</sequence>
<dbReference type="GO" id="GO:0020037">
    <property type="term" value="F:heme binding"/>
    <property type="evidence" value="ECO:0007669"/>
    <property type="project" value="InterPro"/>
</dbReference>
<keyword evidence="5 18" id="KW-0444">Lipid biosynthesis</keyword>
<keyword evidence="13 18" id="KW-0560">Oxidoreductase</keyword>
<dbReference type="GO" id="GO:0005506">
    <property type="term" value="F:iron ion binding"/>
    <property type="evidence" value="ECO:0007669"/>
    <property type="project" value="UniProtKB-UniRule"/>
</dbReference>
<feature type="transmembrane region" description="Helical" evidence="21">
    <location>
        <begin position="240"/>
        <end position="261"/>
    </location>
</feature>
<comment type="cofactor">
    <cofactor evidence="18 19">
        <name>Zn(2+)</name>
        <dbReference type="ChEBI" id="CHEBI:29105"/>
    </cofactor>
    <text evidence="18 19">Binds 2 Zn(2+) ions per subunit that likely form a catalytic dimetal center.</text>
</comment>
<dbReference type="FunFam" id="3.10.120.10:FF:000007">
    <property type="entry name" value="Sulfite oxidase, mitochondrial"/>
    <property type="match status" value="1"/>
</dbReference>
<dbReference type="SUPFAM" id="SSF55856">
    <property type="entry name" value="Cytochrome b5-like heme/steroid binding domain"/>
    <property type="match status" value="1"/>
</dbReference>
<keyword evidence="9 18" id="KW-0256">Endoplasmic reticulum</keyword>
<evidence type="ECO:0000256" key="21">
    <source>
        <dbReference type="SAM" id="Phobius"/>
    </source>
</evidence>
<dbReference type="PROSITE" id="PS50255">
    <property type="entry name" value="CYTOCHROME_B5_2"/>
    <property type="match status" value="1"/>
</dbReference>
<feature type="transmembrane region" description="Helical" evidence="21">
    <location>
        <begin position="182"/>
        <end position="203"/>
    </location>
</feature>
<evidence type="ECO:0000256" key="15">
    <source>
        <dbReference type="ARBA" id="ARBA00023098"/>
    </source>
</evidence>
<comment type="subcellular location">
    <subcellularLocation>
        <location evidence="1">Endoplasmic reticulum membrane</location>
        <topology evidence="1">Multi-pass membrane protein</topology>
    </subcellularLocation>
</comment>
<dbReference type="SMART" id="SM01117">
    <property type="entry name" value="Cyt-b5"/>
    <property type="match status" value="1"/>
</dbReference>
<reference evidence="23" key="1">
    <citation type="submission" date="2021-01" db="EMBL/GenBank/DDBJ databases">
        <authorList>
            <person name="Corre E."/>
            <person name="Pelletier E."/>
            <person name="Niang G."/>
            <person name="Scheremetjew M."/>
            <person name="Finn R."/>
            <person name="Kale V."/>
            <person name="Holt S."/>
            <person name="Cochrane G."/>
            <person name="Meng A."/>
            <person name="Brown T."/>
            <person name="Cohen L."/>
        </authorList>
    </citation>
    <scope>NUCLEOTIDE SEQUENCE</scope>
    <source>
        <strain evidence="23">CCMP 2712</strain>
    </source>
</reference>
<dbReference type="GO" id="GO:0006633">
    <property type="term" value="P:fatty acid biosynthetic process"/>
    <property type="evidence" value="ECO:0007669"/>
    <property type="project" value="UniProtKB-KW"/>
</dbReference>
<dbReference type="EMBL" id="HBKN01028354">
    <property type="protein sequence ID" value="CAE2312011.1"/>
    <property type="molecule type" value="Transcribed_RNA"/>
</dbReference>
<dbReference type="Gene3D" id="3.10.120.10">
    <property type="entry name" value="Cytochrome b5-like heme/steroid binding domain"/>
    <property type="match status" value="1"/>
</dbReference>